<keyword evidence="2 4" id="KW-0479">Metal-binding</keyword>
<dbReference type="PROSITE" id="PS51007">
    <property type="entry name" value="CYTC"/>
    <property type="match status" value="1"/>
</dbReference>
<evidence type="ECO:0000256" key="4">
    <source>
        <dbReference type="PROSITE-ProRule" id="PRU00433"/>
    </source>
</evidence>
<feature type="domain" description="Cytochrome c" evidence="6">
    <location>
        <begin position="33"/>
        <end position="113"/>
    </location>
</feature>
<evidence type="ECO:0000256" key="1">
    <source>
        <dbReference type="ARBA" id="ARBA00022617"/>
    </source>
</evidence>
<name>A0A7W7Z0Z4_9BRAD</name>
<feature type="signal peptide" evidence="5">
    <location>
        <begin position="1"/>
        <end position="22"/>
    </location>
</feature>
<gene>
    <name evidence="7" type="ORF">HNR60_000757</name>
</gene>
<dbReference type="GO" id="GO:0046872">
    <property type="term" value="F:metal ion binding"/>
    <property type="evidence" value="ECO:0007669"/>
    <property type="project" value="UniProtKB-KW"/>
</dbReference>
<evidence type="ECO:0000256" key="5">
    <source>
        <dbReference type="SAM" id="SignalP"/>
    </source>
</evidence>
<evidence type="ECO:0000256" key="3">
    <source>
        <dbReference type="ARBA" id="ARBA00023004"/>
    </source>
</evidence>
<dbReference type="InterPro" id="IPR009056">
    <property type="entry name" value="Cyt_c-like_dom"/>
</dbReference>
<accession>A0A7W7Z0Z4</accession>
<evidence type="ECO:0000256" key="2">
    <source>
        <dbReference type="ARBA" id="ARBA00022723"/>
    </source>
</evidence>
<dbReference type="RefSeq" id="WP_184254447.1">
    <property type="nucleotide sequence ID" value="NZ_JACHIH010000003.1"/>
</dbReference>
<evidence type="ECO:0000313" key="8">
    <source>
        <dbReference type="Proteomes" id="UP000542353"/>
    </source>
</evidence>
<sequence length="115" mass="12322">MRRAALIQVTLTAMLIAASAFAWMPAASGAVLPEAGKGQRLAAAWCVECHAIDGHGMHAGRTKAPSFRAIANMPSTTALSLKVFLRSSHPSMPNFIIESSDTDEIVQYILSLKRN</sequence>
<keyword evidence="8" id="KW-1185">Reference proteome</keyword>
<keyword evidence="5" id="KW-0732">Signal</keyword>
<dbReference type="EMBL" id="JACHIH010000003">
    <property type="protein sequence ID" value="MBB5046015.1"/>
    <property type="molecule type" value="Genomic_DNA"/>
</dbReference>
<dbReference type="AlphaFoldDB" id="A0A7W7Z0Z4"/>
<evidence type="ECO:0000313" key="7">
    <source>
        <dbReference type="EMBL" id="MBB5046015.1"/>
    </source>
</evidence>
<evidence type="ECO:0000259" key="6">
    <source>
        <dbReference type="PROSITE" id="PS51007"/>
    </source>
</evidence>
<comment type="caution">
    <text evidence="7">The sequence shown here is derived from an EMBL/GenBank/DDBJ whole genome shotgun (WGS) entry which is preliminary data.</text>
</comment>
<dbReference type="Proteomes" id="UP000542353">
    <property type="component" value="Unassembled WGS sequence"/>
</dbReference>
<dbReference type="GO" id="GO:0020037">
    <property type="term" value="F:heme binding"/>
    <property type="evidence" value="ECO:0007669"/>
    <property type="project" value="InterPro"/>
</dbReference>
<dbReference type="Pfam" id="PF00034">
    <property type="entry name" value="Cytochrom_C"/>
    <property type="match status" value="1"/>
</dbReference>
<keyword evidence="3 4" id="KW-0408">Iron</keyword>
<dbReference type="InterPro" id="IPR036909">
    <property type="entry name" value="Cyt_c-like_dom_sf"/>
</dbReference>
<feature type="chain" id="PRO_5030713858" evidence="5">
    <location>
        <begin position="23"/>
        <end position="115"/>
    </location>
</feature>
<dbReference type="Gene3D" id="1.10.760.10">
    <property type="entry name" value="Cytochrome c-like domain"/>
    <property type="match status" value="1"/>
</dbReference>
<dbReference type="SUPFAM" id="SSF46626">
    <property type="entry name" value="Cytochrome c"/>
    <property type="match status" value="1"/>
</dbReference>
<proteinExistence type="predicted"/>
<reference evidence="7 8" key="1">
    <citation type="submission" date="2020-08" db="EMBL/GenBank/DDBJ databases">
        <title>Genomic Encyclopedia of Type Strains, Phase IV (KMG-IV): sequencing the most valuable type-strain genomes for metagenomic binning, comparative biology and taxonomic classification.</title>
        <authorList>
            <person name="Goeker M."/>
        </authorList>
    </citation>
    <scope>NUCLEOTIDE SEQUENCE [LARGE SCALE GENOMIC DNA]</scope>
    <source>
        <strain evidence="7 8">DSM 12706</strain>
    </source>
</reference>
<protein>
    <submittedName>
        <fullName evidence="7">Mono/diheme cytochrome c family protein</fullName>
    </submittedName>
</protein>
<dbReference type="GO" id="GO:0009055">
    <property type="term" value="F:electron transfer activity"/>
    <property type="evidence" value="ECO:0007669"/>
    <property type="project" value="InterPro"/>
</dbReference>
<organism evidence="7 8">
    <name type="scientific">Rhodopseudomonas rhenobacensis</name>
    <dbReference type="NCBI Taxonomy" id="87461"/>
    <lineage>
        <taxon>Bacteria</taxon>
        <taxon>Pseudomonadati</taxon>
        <taxon>Pseudomonadota</taxon>
        <taxon>Alphaproteobacteria</taxon>
        <taxon>Hyphomicrobiales</taxon>
        <taxon>Nitrobacteraceae</taxon>
        <taxon>Rhodopseudomonas</taxon>
    </lineage>
</organism>
<keyword evidence="1 4" id="KW-0349">Heme</keyword>